<keyword evidence="5 9" id="KW-0067">ATP-binding</keyword>
<reference evidence="11 12" key="1">
    <citation type="submission" date="2021-04" db="EMBL/GenBank/DDBJ databases">
        <title>Genomics, taxonomy and metabolism of representatives of sulfur bacteria of the genus Thiothrix: Thiothrix fructosivorans QT, Thiothrix unzii A1T and three new species, Thiothrix subterranea sp. nov., Thiothrix litoralis sp. nov. and 'Candidatus Thiothrix anitrata' sp. nov.</title>
        <authorList>
            <person name="Ravin N.V."/>
            <person name="Smolyakov D."/>
            <person name="Rudenko T.S."/>
            <person name="Mardanov A.V."/>
            <person name="Beletsky A.V."/>
            <person name="Markov N.D."/>
            <person name="Fomenkov A.I."/>
            <person name="Roberts R.J."/>
            <person name="Karnachuk O.V."/>
            <person name="Novikov A."/>
            <person name="Grabovich M.Y."/>
        </authorList>
    </citation>
    <scope>NUCLEOTIDE SEQUENCE [LARGE SCALE GENOMIC DNA]</scope>
    <source>
        <strain evidence="11 12">A52</strain>
    </source>
</reference>
<dbReference type="NCBIfam" id="TIGR01510">
    <property type="entry name" value="coaD_prev_kdtB"/>
    <property type="match status" value="1"/>
</dbReference>
<proteinExistence type="inferred from homology"/>
<evidence type="ECO:0000259" key="10">
    <source>
        <dbReference type="Pfam" id="PF01467"/>
    </source>
</evidence>
<dbReference type="CDD" id="cd02163">
    <property type="entry name" value="PPAT"/>
    <property type="match status" value="1"/>
</dbReference>
<comment type="pathway">
    <text evidence="9">Cofactor biosynthesis; coenzyme A biosynthesis; CoA from (R)-pantothenate: step 4/5.</text>
</comment>
<evidence type="ECO:0000313" key="12">
    <source>
        <dbReference type="Proteomes" id="UP000672027"/>
    </source>
</evidence>
<comment type="function">
    <text evidence="9">Reversibly transfers an adenylyl group from ATP to 4'-phosphopantetheine, yielding dephospho-CoA (dPCoA) and pyrophosphate.</text>
</comment>
<feature type="binding site" evidence="9">
    <location>
        <begin position="10"/>
        <end position="11"/>
    </location>
    <ligand>
        <name>ATP</name>
        <dbReference type="ChEBI" id="CHEBI:30616"/>
    </ligand>
</feature>
<evidence type="ECO:0000313" key="11">
    <source>
        <dbReference type="EMBL" id="QTR51346.1"/>
    </source>
</evidence>
<name>A0ABX7X6P5_9GAMM</name>
<gene>
    <name evidence="9 11" type="primary">coaD</name>
    <name evidence="11" type="ORF">J8380_07300</name>
</gene>
<keyword evidence="2 9" id="KW-0808">Transferase</keyword>
<feature type="site" description="Transition state stabilizer" evidence="9">
    <location>
        <position position="18"/>
    </location>
</feature>
<keyword evidence="7 9" id="KW-0173">Coenzyme A biosynthesis</keyword>
<dbReference type="Proteomes" id="UP000672027">
    <property type="component" value="Chromosome"/>
</dbReference>
<dbReference type="InterPro" id="IPR004821">
    <property type="entry name" value="Cyt_trans-like"/>
</dbReference>
<evidence type="ECO:0000256" key="9">
    <source>
        <dbReference type="HAMAP-Rule" id="MF_00151"/>
    </source>
</evidence>
<keyword evidence="12" id="KW-1185">Reference proteome</keyword>
<evidence type="ECO:0000256" key="3">
    <source>
        <dbReference type="ARBA" id="ARBA00022695"/>
    </source>
</evidence>
<protein>
    <recommendedName>
        <fullName evidence="9">Phosphopantetheine adenylyltransferase</fullName>
        <ecNumber evidence="9">2.7.7.3</ecNumber>
    </recommendedName>
    <alternativeName>
        <fullName evidence="9">Dephospho-CoA pyrophosphorylase</fullName>
    </alternativeName>
    <alternativeName>
        <fullName evidence="9">Pantetheine-phosphate adenylyltransferase</fullName>
        <shortName evidence="9">PPAT</shortName>
    </alternativeName>
</protein>
<feature type="binding site" evidence="9">
    <location>
        <position position="10"/>
    </location>
    <ligand>
        <name>substrate</name>
    </ligand>
</feature>
<organism evidence="11 12">
    <name type="scientific">Candidatus Thiothrix anitrata</name>
    <dbReference type="NCBI Taxonomy" id="2823902"/>
    <lineage>
        <taxon>Bacteria</taxon>
        <taxon>Pseudomonadati</taxon>
        <taxon>Pseudomonadota</taxon>
        <taxon>Gammaproteobacteria</taxon>
        <taxon>Thiotrichales</taxon>
        <taxon>Thiotrichaceae</taxon>
        <taxon>Thiothrix</taxon>
    </lineage>
</organism>
<dbReference type="Gene3D" id="3.40.50.620">
    <property type="entry name" value="HUPs"/>
    <property type="match status" value="1"/>
</dbReference>
<dbReference type="PANTHER" id="PTHR21342">
    <property type="entry name" value="PHOSPHOPANTETHEINE ADENYLYLTRANSFERASE"/>
    <property type="match status" value="1"/>
</dbReference>
<evidence type="ECO:0000256" key="7">
    <source>
        <dbReference type="ARBA" id="ARBA00022993"/>
    </source>
</evidence>
<evidence type="ECO:0000256" key="2">
    <source>
        <dbReference type="ARBA" id="ARBA00022679"/>
    </source>
</evidence>
<feature type="binding site" evidence="9">
    <location>
        <position position="18"/>
    </location>
    <ligand>
        <name>ATP</name>
        <dbReference type="ChEBI" id="CHEBI:30616"/>
    </ligand>
</feature>
<dbReference type="PANTHER" id="PTHR21342:SF1">
    <property type="entry name" value="PHOSPHOPANTETHEINE ADENYLYLTRANSFERASE"/>
    <property type="match status" value="1"/>
</dbReference>
<feature type="binding site" evidence="9">
    <location>
        <begin position="126"/>
        <end position="132"/>
    </location>
    <ligand>
        <name>ATP</name>
        <dbReference type="ChEBI" id="CHEBI:30616"/>
    </ligand>
</feature>
<comment type="catalytic activity">
    <reaction evidence="8 9">
        <text>(R)-4'-phosphopantetheine + ATP + H(+) = 3'-dephospho-CoA + diphosphate</text>
        <dbReference type="Rhea" id="RHEA:19801"/>
        <dbReference type="ChEBI" id="CHEBI:15378"/>
        <dbReference type="ChEBI" id="CHEBI:30616"/>
        <dbReference type="ChEBI" id="CHEBI:33019"/>
        <dbReference type="ChEBI" id="CHEBI:57328"/>
        <dbReference type="ChEBI" id="CHEBI:61723"/>
        <dbReference type="EC" id="2.7.7.3"/>
    </reaction>
</comment>
<evidence type="ECO:0000256" key="4">
    <source>
        <dbReference type="ARBA" id="ARBA00022741"/>
    </source>
</evidence>
<feature type="binding site" evidence="9">
    <location>
        <begin position="91"/>
        <end position="93"/>
    </location>
    <ligand>
        <name>ATP</name>
        <dbReference type="ChEBI" id="CHEBI:30616"/>
    </ligand>
</feature>
<feature type="binding site" evidence="9">
    <location>
        <position position="101"/>
    </location>
    <ligand>
        <name>ATP</name>
        <dbReference type="ChEBI" id="CHEBI:30616"/>
    </ligand>
</feature>
<dbReference type="NCBIfam" id="TIGR00125">
    <property type="entry name" value="cyt_tran_rel"/>
    <property type="match status" value="1"/>
</dbReference>
<comment type="cofactor">
    <cofactor evidence="9">
        <name>Mg(2+)</name>
        <dbReference type="ChEBI" id="CHEBI:18420"/>
    </cofactor>
</comment>
<dbReference type="EC" id="2.7.7.3" evidence="9"/>
<accession>A0ABX7X6P5</accession>
<dbReference type="SUPFAM" id="SSF52374">
    <property type="entry name" value="Nucleotidylyl transferase"/>
    <property type="match status" value="1"/>
</dbReference>
<evidence type="ECO:0000256" key="1">
    <source>
        <dbReference type="ARBA" id="ARBA00022490"/>
    </source>
</evidence>
<sequence length="176" mass="19568">MEITAVYPGTFDPITKGHLDLIKRARNLCAHVVVGVASNPKKKPLFSLDERVAMIQHELLEQGLTDVRVAGFEGLLVDFAREQNAKVLIRGMRAVSDFEFEFQLASMNRSLAPDVESVFLMPGESFSFISSTLVKEVAILHGDVRRFVAPHVLTALQERIAHIRTERGIGKKTGEL</sequence>
<dbReference type="InterPro" id="IPR014729">
    <property type="entry name" value="Rossmann-like_a/b/a_fold"/>
</dbReference>
<keyword evidence="6 9" id="KW-0460">Magnesium</keyword>
<comment type="similarity">
    <text evidence="9">Belongs to the bacterial CoaD family.</text>
</comment>
<feature type="binding site" evidence="9">
    <location>
        <position position="90"/>
    </location>
    <ligand>
        <name>substrate</name>
    </ligand>
</feature>
<feature type="domain" description="Cytidyltransferase-like" evidence="10">
    <location>
        <begin position="6"/>
        <end position="136"/>
    </location>
</feature>
<comment type="subcellular location">
    <subcellularLocation>
        <location evidence="9">Cytoplasm</location>
    </subcellularLocation>
</comment>
<dbReference type="RefSeq" id="WP_210229687.1">
    <property type="nucleotide sequence ID" value="NZ_CP072800.1"/>
</dbReference>
<dbReference type="Pfam" id="PF01467">
    <property type="entry name" value="CTP_transf_like"/>
    <property type="match status" value="1"/>
</dbReference>
<feature type="binding site" evidence="9">
    <location>
        <position position="42"/>
    </location>
    <ligand>
        <name>substrate</name>
    </ligand>
</feature>
<dbReference type="EMBL" id="CP072800">
    <property type="protein sequence ID" value="QTR51346.1"/>
    <property type="molecule type" value="Genomic_DNA"/>
</dbReference>
<evidence type="ECO:0000256" key="8">
    <source>
        <dbReference type="ARBA" id="ARBA00029346"/>
    </source>
</evidence>
<dbReference type="HAMAP" id="MF_00151">
    <property type="entry name" value="PPAT_bact"/>
    <property type="match status" value="1"/>
</dbReference>
<keyword evidence="1 9" id="KW-0963">Cytoplasm</keyword>
<evidence type="ECO:0000256" key="6">
    <source>
        <dbReference type="ARBA" id="ARBA00022842"/>
    </source>
</evidence>
<dbReference type="PRINTS" id="PR01020">
    <property type="entry name" value="LPSBIOSNTHSS"/>
</dbReference>
<dbReference type="InterPro" id="IPR001980">
    <property type="entry name" value="PPAT"/>
</dbReference>
<keyword evidence="3 9" id="KW-0548">Nucleotidyltransferase</keyword>
<keyword evidence="4 9" id="KW-0547">Nucleotide-binding</keyword>
<comment type="subunit">
    <text evidence="9">Homohexamer.</text>
</comment>
<dbReference type="GO" id="GO:0004595">
    <property type="term" value="F:pantetheine-phosphate adenylyltransferase activity"/>
    <property type="evidence" value="ECO:0007669"/>
    <property type="project" value="UniProtKB-EC"/>
</dbReference>
<feature type="binding site" evidence="9">
    <location>
        <position position="76"/>
    </location>
    <ligand>
        <name>substrate</name>
    </ligand>
</feature>
<evidence type="ECO:0000256" key="5">
    <source>
        <dbReference type="ARBA" id="ARBA00022840"/>
    </source>
</evidence>